<dbReference type="AlphaFoldDB" id="A0A060T2G4"/>
<dbReference type="PROSITE" id="PS50102">
    <property type="entry name" value="RRM"/>
    <property type="match status" value="2"/>
</dbReference>
<reference evidence="9" key="1">
    <citation type="submission" date="2014-02" db="EMBL/GenBank/DDBJ databases">
        <authorList>
            <person name="Genoscope - CEA"/>
        </authorList>
    </citation>
    <scope>NUCLEOTIDE SEQUENCE</scope>
    <source>
        <strain evidence="9">LS3</strain>
    </source>
</reference>
<feature type="compositionally biased region" description="Basic and acidic residues" evidence="7">
    <location>
        <begin position="182"/>
        <end position="270"/>
    </location>
</feature>
<feature type="domain" description="RRM" evidence="8">
    <location>
        <begin position="113"/>
        <end position="187"/>
    </location>
</feature>
<dbReference type="GO" id="GO:0005634">
    <property type="term" value="C:nucleus"/>
    <property type="evidence" value="ECO:0007669"/>
    <property type="project" value="UniProtKB-SubCell"/>
</dbReference>
<organism evidence="9">
    <name type="scientific">Blastobotrys adeninivorans</name>
    <name type="common">Yeast</name>
    <name type="synonym">Arxula adeninivorans</name>
    <dbReference type="NCBI Taxonomy" id="409370"/>
    <lineage>
        <taxon>Eukaryota</taxon>
        <taxon>Fungi</taxon>
        <taxon>Dikarya</taxon>
        <taxon>Ascomycota</taxon>
        <taxon>Saccharomycotina</taxon>
        <taxon>Dipodascomycetes</taxon>
        <taxon>Dipodascales</taxon>
        <taxon>Trichomonascaceae</taxon>
        <taxon>Blastobotrys</taxon>
    </lineage>
</organism>
<name>A0A060T2G4_BLAAD</name>
<dbReference type="SUPFAM" id="SSF54928">
    <property type="entry name" value="RNA-binding domain, RBD"/>
    <property type="match status" value="2"/>
</dbReference>
<accession>A0A060T2G4</accession>
<reference evidence="9" key="2">
    <citation type="submission" date="2014-06" db="EMBL/GenBank/DDBJ databases">
        <title>The complete genome of Blastobotrys (Arxula) adeninivorans LS3 - a yeast of biotechnological interest.</title>
        <authorList>
            <person name="Kunze G."/>
            <person name="Gaillardin C."/>
            <person name="Czernicka M."/>
            <person name="Durrens P."/>
            <person name="Martin T."/>
            <person name="Boer E."/>
            <person name="Gabaldon T."/>
            <person name="Cruz J."/>
            <person name="Talla E."/>
            <person name="Marck C."/>
            <person name="Goffeau A."/>
            <person name="Barbe V."/>
            <person name="Baret P."/>
            <person name="Baronian K."/>
            <person name="Beier S."/>
            <person name="Bleykasten C."/>
            <person name="Bode R."/>
            <person name="Casaregola S."/>
            <person name="Despons L."/>
            <person name="Fairhead C."/>
            <person name="Giersberg M."/>
            <person name="Gierski P."/>
            <person name="Hahnel U."/>
            <person name="Hartmann A."/>
            <person name="Jankowska D."/>
            <person name="Jubin C."/>
            <person name="Jung P."/>
            <person name="Lafontaine I."/>
            <person name="Leh-Louis V."/>
            <person name="Lemaire M."/>
            <person name="Marcet-Houben M."/>
            <person name="Mascher M."/>
            <person name="Morel G."/>
            <person name="Richard G.-F."/>
            <person name="Riechen J."/>
            <person name="Sacerdot C."/>
            <person name="Sarkar A."/>
            <person name="Savel G."/>
            <person name="Schacherer J."/>
            <person name="Sherman D."/>
            <person name="Straub M.-L."/>
            <person name="Stein N."/>
            <person name="Thierry A."/>
            <person name="Trautwein-Schult A."/>
            <person name="Westhof E."/>
            <person name="Worch S."/>
            <person name="Dujon B."/>
            <person name="Souciet J.-L."/>
            <person name="Wincker P."/>
            <person name="Scholz U."/>
            <person name="Neuveglise N."/>
        </authorList>
    </citation>
    <scope>NUCLEOTIDE SEQUENCE</scope>
    <source>
        <strain evidence="9">LS3</strain>
    </source>
</reference>
<keyword evidence="4 6" id="KW-0694">RNA-binding</keyword>
<evidence type="ECO:0000256" key="1">
    <source>
        <dbReference type="ARBA" id="ARBA00004123"/>
    </source>
</evidence>
<dbReference type="Pfam" id="PF00076">
    <property type="entry name" value="RRM_1"/>
    <property type="match status" value="2"/>
</dbReference>
<dbReference type="GO" id="GO:0006397">
    <property type="term" value="P:mRNA processing"/>
    <property type="evidence" value="ECO:0007669"/>
    <property type="project" value="UniProtKB-KW"/>
</dbReference>
<dbReference type="InterPro" id="IPR035979">
    <property type="entry name" value="RBD_domain_sf"/>
</dbReference>
<dbReference type="GO" id="GO:0005737">
    <property type="term" value="C:cytoplasm"/>
    <property type="evidence" value="ECO:0007669"/>
    <property type="project" value="TreeGrafter"/>
</dbReference>
<dbReference type="PANTHER" id="PTHR23003:SF62">
    <property type="entry name" value="SERINE_ARGININE (SR)-TYPE SHUTTLING MRNA BINDING PROTEIN NPL3"/>
    <property type="match status" value="1"/>
</dbReference>
<sequence>MSSVSEVRLYVRPIPPSVDRQEVEDLFARFGPLEEVKLKRGYGFVEFRDSKDASDAVDQLNGTTFHEESLSVEFSTSRPRPPREDRPPRRDRFPPRDRDRDGDRRRPPPSQNYRVAVSNLSSDTSWQDLKDFARTANVDIAFTDVSRRRDGTGAIEFYSRDDMERALDTLDRQEYKGSVVSLREDRSRPPRMRDDFRSRGGRREYDSYHRDRSRSRSRDRGGDYYRRDRRPPPRDRDYDRRDRDRDYRRRDDRRDRDRDDRDDRRDRRDYDDDLAPPPPPPAGDDDRDRDYNRDGGDDRGERREFDREERPRDEPAYDDRRDNDREDREPRNDDRSPGGAADDVPEPSW</sequence>
<evidence type="ECO:0000313" key="9">
    <source>
        <dbReference type="EMBL" id="CDP33092.1"/>
    </source>
</evidence>
<evidence type="ECO:0000256" key="3">
    <source>
        <dbReference type="ARBA" id="ARBA00022737"/>
    </source>
</evidence>
<feature type="compositionally biased region" description="Basic and acidic residues" evidence="7">
    <location>
        <begin position="284"/>
        <end position="336"/>
    </location>
</feature>
<dbReference type="InterPro" id="IPR012677">
    <property type="entry name" value="Nucleotide-bd_a/b_plait_sf"/>
</dbReference>
<comment type="subcellular location">
    <subcellularLocation>
        <location evidence="1">Nucleus</location>
    </subcellularLocation>
</comment>
<dbReference type="PANTHER" id="PTHR23003">
    <property type="entry name" value="RNA RECOGNITION MOTIF RRM DOMAIN CONTAINING PROTEIN"/>
    <property type="match status" value="1"/>
</dbReference>
<feature type="domain" description="RRM" evidence="8">
    <location>
        <begin position="7"/>
        <end position="77"/>
    </location>
</feature>
<dbReference type="InterPro" id="IPR050374">
    <property type="entry name" value="RRT5_SRSF_SR"/>
</dbReference>
<proteinExistence type="predicted"/>
<dbReference type="SMART" id="SM00360">
    <property type="entry name" value="RRM"/>
    <property type="match status" value="2"/>
</dbReference>
<gene>
    <name evidence="9" type="ORF">GNLVRS02_ARAD1A01584g</name>
</gene>
<keyword evidence="5" id="KW-0539">Nucleus</keyword>
<evidence type="ECO:0000256" key="6">
    <source>
        <dbReference type="PROSITE-ProRule" id="PRU00176"/>
    </source>
</evidence>
<dbReference type="GO" id="GO:0003729">
    <property type="term" value="F:mRNA binding"/>
    <property type="evidence" value="ECO:0007669"/>
    <property type="project" value="TreeGrafter"/>
</dbReference>
<dbReference type="InterPro" id="IPR000504">
    <property type="entry name" value="RRM_dom"/>
</dbReference>
<evidence type="ECO:0000256" key="2">
    <source>
        <dbReference type="ARBA" id="ARBA00022664"/>
    </source>
</evidence>
<evidence type="ECO:0000256" key="4">
    <source>
        <dbReference type="ARBA" id="ARBA00022884"/>
    </source>
</evidence>
<keyword evidence="3" id="KW-0677">Repeat</keyword>
<protein>
    <submittedName>
        <fullName evidence="9">ARAD1A01584p</fullName>
    </submittedName>
</protein>
<evidence type="ECO:0000259" key="8">
    <source>
        <dbReference type="PROSITE" id="PS50102"/>
    </source>
</evidence>
<dbReference type="Gene3D" id="3.30.70.330">
    <property type="match status" value="2"/>
</dbReference>
<evidence type="ECO:0000256" key="7">
    <source>
        <dbReference type="SAM" id="MobiDB-lite"/>
    </source>
</evidence>
<keyword evidence="2" id="KW-0507">mRNA processing</keyword>
<feature type="region of interest" description="Disordered" evidence="7">
    <location>
        <begin position="180"/>
        <end position="349"/>
    </location>
</feature>
<feature type="compositionally biased region" description="Basic and acidic residues" evidence="7">
    <location>
        <begin position="81"/>
        <end position="106"/>
    </location>
</feature>
<dbReference type="CDD" id="cd12339">
    <property type="entry name" value="RRM2_SRSF1_4_like"/>
    <property type="match status" value="1"/>
</dbReference>
<dbReference type="CDD" id="cd00590">
    <property type="entry name" value="RRM_SF"/>
    <property type="match status" value="1"/>
</dbReference>
<feature type="region of interest" description="Disordered" evidence="7">
    <location>
        <begin position="62"/>
        <end position="114"/>
    </location>
</feature>
<dbReference type="PhylomeDB" id="A0A060T2G4"/>
<evidence type="ECO:0000256" key="5">
    <source>
        <dbReference type="ARBA" id="ARBA00023242"/>
    </source>
</evidence>
<dbReference type="EMBL" id="HG937691">
    <property type="protein sequence ID" value="CDP33092.1"/>
    <property type="molecule type" value="Genomic_DNA"/>
</dbReference>